<dbReference type="InterPro" id="IPR001789">
    <property type="entry name" value="Sig_transdc_resp-reg_receiver"/>
</dbReference>
<dbReference type="eggNOG" id="COG0745">
    <property type="taxonomic scope" value="Bacteria"/>
</dbReference>
<dbReference type="Gene3D" id="3.40.50.2300">
    <property type="match status" value="1"/>
</dbReference>
<dbReference type="EMBL" id="CP003837">
    <property type="protein sequence ID" value="AGH44236.1"/>
    <property type="molecule type" value="Genomic_DNA"/>
</dbReference>
<reference evidence="3 4" key="1">
    <citation type="journal article" date="2013" name="Genome Announc.">
        <title>Complete Genome Sequence of Glaciecola psychrophila Strain 170T.</title>
        <authorList>
            <person name="Yin J."/>
            <person name="Chen J."/>
            <person name="Liu G."/>
            <person name="Yu Y."/>
            <person name="Song L."/>
            <person name="Wang X."/>
            <person name="Qu X."/>
        </authorList>
    </citation>
    <scope>NUCLEOTIDE SEQUENCE [LARGE SCALE GENOMIC DNA]</scope>
    <source>
        <strain evidence="3 4">170</strain>
    </source>
</reference>
<evidence type="ECO:0000256" key="1">
    <source>
        <dbReference type="PROSITE-ProRule" id="PRU00169"/>
    </source>
</evidence>
<dbReference type="Proteomes" id="UP000011864">
    <property type="component" value="Chromosome"/>
</dbReference>
<dbReference type="SUPFAM" id="SSF52172">
    <property type="entry name" value="CheY-like"/>
    <property type="match status" value="1"/>
</dbReference>
<sequence length="52" mass="5971">MISTSSAAPEIKECYRLGASGYISKPLQFDNFSKKMKEFNYYWVITSELPAE</sequence>
<accession>K7ADS2</accession>
<dbReference type="AlphaFoldDB" id="K7ADS2"/>
<name>K7ADS2_9ALTE</name>
<protein>
    <submittedName>
        <fullName evidence="3">Response regulator receiver protein</fullName>
    </submittedName>
</protein>
<dbReference type="PATRIC" id="fig|1129794.4.peg.2104"/>
<proteinExistence type="predicted"/>
<dbReference type="KEGG" id="gps:C427_2127"/>
<dbReference type="STRING" id="1129794.C427_2127"/>
<evidence type="ECO:0000313" key="3">
    <source>
        <dbReference type="EMBL" id="AGH44236.1"/>
    </source>
</evidence>
<comment type="caution">
    <text evidence="1">Lacks conserved residue(s) required for the propagation of feature annotation.</text>
</comment>
<evidence type="ECO:0000313" key="4">
    <source>
        <dbReference type="Proteomes" id="UP000011864"/>
    </source>
</evidence>
<feature type="domain" description="Response regulatory" evidence="2">
    <location>
        <begin position="1"/>
        <end position="40"/>
    </location>
</feature>
<dbReference type="InterPro" id="IPR011006">
    <property type="entry name" value="CheY-like_superfamily"/>
</dbReference>
<evidence type="ECO:0000259" key="2">
    <source>
        <dbReference type="PROSITE" id="PS50110"/>
    </source>
</evidence>
<dbReference type="PROSITE" id="PS50110">
    <property type="entry name" value="RESPONSE_REGULATORY"/>
    <property type="match status" value="1"/>
</dbReference>
<dbReference type="GO" id="GO:0000160">
    <property type="term" value="P:phosphorelay signal transduction system"/>
    <property type="evidence" value="ECO:0007669"/>
    <property type="project" value="InterPro"/>
</dbReference>
<keyword evidence="4" id="KW-1185">Reference proteome</keyword>
<dbReference type="HOGENOM" id="CLU_3082856_0_0_6"/>
<gene>
    <name evidence="3" type="ORF">C427_2127</name>
</gene>
<organism evidence="3 4">
    <name type="scientific">Paraglaciecola psychrophila 170</name>
    <dbReference type="NCBI Taxonomy" id="1129794"/>
    <lineage>
        <taxon>Bacteria</taxon>
        <taxon>Pseudomonadati</taxon>
        <taxon>Pseudomonadota</taxon>
        <taxon>Gammaproteobacteria</taxon>
        <taxon>Alteromonadales</taxon>
        <taxon>Alteromonadaceae</taxon>
        <taxon>Paraglaciecola</taxon>
    </lineage>
</organism>